<proteinExistence type="predicted"/>
<dbReference type="EMBL" id="JACHIR010000001">
    <property type="protein sequence ID" value="MBB5896271.1"/>
    <property type="molecule type" value="Genomic_DNA"/>
</dbReference>
<comment type="caution">
    <text evidence="4">The sequence shown here is derived from an EMBL/GenBank/DDBJ whole genome shotgun (WGS) entry which is preliminary data.</text>
</comment>
<dbReference type="Pfam" id="PF00550">
    <property type="entry name" value="PP-binding"/>
    <property type="match status" value="1"/>
</dbReference>
<evidence type="ECO:0000313" key="4">
    <source>
        <dbReference type="EMBL" id="MBB5896271.1"/>
    </source>
</evidence>
<dbReference type="InterPro" id="IPR036736">
    <property type="entry name" value="ACP-like_sf"/>
</dbReference>
<evidence type="ECO:0000256" key="1">
    <source>
        <dbReference type="ARBA" id="ARBA00022450"/>
    </source>
</evidence>
<evidence type="ECO:0000313" key="5">
    <source>
        <dbReference type="Proteomes" id="UP000585638"/>
    </source>
</evidence>
<dbReference type="Gene3D" id="1.10.1200.10">
    <property type="entry name" value="ACP-like"/>
    <property type="match status" value="1"/>
</dbReference>
<dbReference type="SUPFAM" id="SSF47336">
    <property type="entry name" value="ACP-like"/>
    <property type="match status" value="1"/>
</dbReference>
<reference evidence="4 5" key="1">
    <citation type="submission" date="2020-08" db="EMBL/GenBank/DDBJ databases">
        <title>Sequencing the genomes of 1000 actinobacteria strains.</title>
        <authorList>
            <person name="Klenk H.-P."/>
        </authorList>
    </citation>
    <scope>NUCLEOTIDE SEQUENCE [LARGE SCALE GENOMIC DNA]</scope>
    <source>
        <strain evidence="4 5">DSM 43851</strain>
    </source>
</reference>
<dbReference type="RefSeq" id="WP_184867955.1">
    <property type="nucleotide sequence ID" value="NZ_BAAAWY010000101.1"/>
</dbReference>
<name>A0A7W9NLB5_9PSEU</name>
<dbReference type="AlphaFoldDB" id="A0A7W9NLB5"/>
<organism evidence="4 5">
    <name type="scientific">Kutzneria kofuensis</name>
    <dbReference type="NCBI Taxonomy" id="103725"/>
    <lineage>
        <taxon>Bacteria</taxon>
        <taxon>Bacillati</taxon>
        <taxon>Actinomycetota</taxon>
        <taxon>Actinomycetes</taxon>
        <taxon>Pseudonocardiales</taxon>
        <taxon>Pseudonocardiaceae</taxon>
        <taxon>Kutzneria</taxon>
    </lineage>
</organism>
<protein>
    <recommendedName>
        <fullName evidence="3">Carrier domain-containing protein</fullName>
    </recommendedName>
</protein>
<dbReference type="PROSITE" id="PS00012">
    <property type="entry name" value="PHOSPHOPANTETHEINE"/>
    <property type="match status" value="1"/>
</dbReference>
<accession>A0A7W9NLB5</accession>
<evidence type="ECO:0000256" key="2">
    <source>
        <dbReference type="ARBA" id="ARBA00022553"/>
    </source>
</evidence>
<sequence>MDDVSTDLSDSIGELMGEVLVREPLAGQDDFFECGGDSVRAVEVLQRLAEQHGPAEEDAADEFQATLLMAIFEDATPAGLAAVIAGHAR</sequence>
<dbReference type="InterPro" id="IPR009081">
    <property type="entry name" value="PP-bd_ACP"/>
</dbReference>
<keyword evidence="1" id="KW-0596">Phosphopantetheine</keyword>
<keyword evidence="2" id="KW-0597">Phosphoprotein</keyword>
<gene>
    <name evidence="4" type="ORF">BJ998_007467</name>
</gene>
<keyword evidence="5" id="KW-1185">Reference proteome</keyword>
<feature type="domain" description="Carrier" evidence="3">
    <location>
        <begin position="3"/>
        <end position="88"/>
    </location>
</feature>
<dbReference type="Proteomes" id="UP000585638">
    <property type="component" value="Unassembled WGS sequence"/>
</dbReference>
<dbReference type="PROSITE" id="PS50075">
    <property type="entry name" value="CARRIER"/>
    <property type="match status" value="1"/>
</dbReference>
<dbReference type="InterPro" id="IPR006162">
    <property type="entry name" value="Ppantetheine_attach_site"/>
</dbReference>
<evidence type="ECO:0000259" key="3">
    <source>
        <dbReference type="PROSITE" id="PS50075"/>
    </source>
</evidence>